<comment type="caution">
    <text evidence="7">The sequence shown here is derived from an EMBL/GenBank/DDBJ whole genome shotgun (WGS) entry which is preliminary data.</text>
</comment>
<evidence type="ECO:0000256" key="4">
    <source>
        <dbReference type="SAM" id="MobiDB-lite"/>
    </source>
</evidence>
<keyword evidence="8" id="KW-1185">Reference proteome</keyword>
<proteinExistence type="inferred from homology"/>
<evidence type="ECO:0000313" key="7">
    <source>
        <dbReference type="EMBL" id="RZU66279.1"/>
    </source>
</evidence>
<feature type="domain" description="Peptidase S33 tripeptidyl aminopeptidase-like C-terminal" evidence="6">
    <location>
        <begin position="425"/>
        <end position="527"/>
    </location>
</feature>
<keyword evidence="2" id="KW-0732">Signal</keyword>
<keyword evidence="5" id="KW-1133">Transmembrane helix</keyword>
<dbReference type="InterPro" id="IPR051601">
    <property type="entry name" value="Serine_prot/Carboxylest_S33"/>
</dbReference>
<dbReference type="Pfam" id="PF08386">
    <property type="entry name" value="Abhydrolase_4"/>
    <property type="match status" value="1"/>
</dbReference>
<name>A0A4Q8AQH9_9MICO</name>
<keyword evidence="5" id="KW-0812">Transmembrane</keyword>
<dbReference type="GO" id="GO:0016787">
    <property type="term" value="F:hydrolase activity"/>
    <property type="evidence" value="ECO:0007669"/>
    <property type="project" value="UniProtKB-KW"/>
</dbReference>
<evidence type="ECO:0000256" key="2">
    <source>
        <dbReference type="ARBA" id="ARBA00022729"/>
    </source>
</evidence>
<dbReference type="EMBL" id="SHLC01000001">
    <property type="protein sequence ID" value="RZU66279.1"/>
    <property type="molecule type" value="Genomic_DNA"/>
</dbReference>
<dbReference type="Gene3D" id="3.40.50.1820">
    <property type="entry name" value="alpha/beta hydrolase"/>
    <property type="match status" value="1"/>
</dbReference>
<dbReference type="PANTHER" id="PTHR43248:SF29">
    <property type="entry name" value="TRIPEPTIDYL AMINOPEPTIDASE"/>
    <property type="match status" value="1"/>
</dbReference>
<evidence type="ECO:0000256" key="3">
    <source>
        <dbReference type="ARBA" id="ARBA00022801"/>
    </source>
</evidence>
<dbReference type="InterPro" id="IPR013595">
    <property type="entry name" value="Pept_S33_TAP-like_C"/>
</dbReference>
<evidence type="ECO:0000259" key="6">
    <source>
        <dbReference type="Pfam" id="PF08386"/>
    </source>
</evidence>
<feature type="region of interest" description="Disordered" evidence="4">
    <location>
        <begin position="1"/>
        <end position="20"/>
    </location>
</feature>
<dbReference type="SUPFAM" id="SSF53474">
    <property type="entry name" value="alpha/beta-Hydrolases"/>
    <property type="match status" value="1"/>
</dbReference>
<accession>A0A4Q8AQH9</accession>
<organism evidence="7 8">
    <name type="scientific">Microterricola gilva</name>
    <dbReference type="NCBI Taxonomy" id="393267"/>
    <lineage>
        <taxon>Bacteria</taxon>
        <taxon>Bacillati</taxon>
        <taxon>Actinomycetota</taxon>
        <taxon>Actinomycetes</taxon>
        <taxon>Micrococcales</taxon>
        <taxon>Microbacteriaceae</taxon>
        <taxon>Microterricola</taxon>
    </lineage>
</organism>
<keyword evidence="3 7" id="KW-0378">Hydrolase</keyword>
<dbReference type="Proteomes" id="UP000291483">
    <property type="component" value="Unassembled WGS sequence"/>
</dbReference>
<dbReference type="PANTHER" id="PTHR43248">
    <property type="entry name" value="2-SUCCINYL-6-HYDROXY-2,4-CYCLOHEXADIENE-1-CARBOXYLATE SYNTHASE"/>
    <property type="match status" value="1"/>
</dbReference>
<keyword evidence="5" id="KW-0472">Membrane</keyword>
<evidence type="ECO:0000256" key="1">
    <source>
        <dbReference type="ARBA" id="ARBA00010088"/>
    </source>
</evidence>
<protein>
    <submittedName>
        <fullName evidence="7">Alpha/beta hydrolase family protein</fullName>
    </submittedName>
</protein>
<sequence>MKTLTIAPGSSPASTAQRSRRRRVGAVVAGAIVTVLTLSGCVTAFLPEPPPATSTPTGEDVAEALQPFYSQRVSWSGCGGGMQCATVEAPLDWAEPASGSIELALVRQPALGEKIGSLLVNPGGPGGSGYNFVKDSVDYATDERLQERFDVVGFDPRGVGRSTGVSCYDAAGMDEYLYGVSTNERGSDAWIAEMTESATSFGAACADGTGPLLAQVGTENAARDLDLLRAVLGDEKLYYLGYSYGTFLGAVYAELFPGKTGRLVLDGAIDPSTSNFEVTKTQAQGFESALRAYLSSCLQSNECPFDGTVESGMKTVGALLDSVDASPIRAVDGRELGGSTLFTAIIYPLYDANAWGMLSDMFESVMHGDAEMAFEFADAYNGRNADGSYSDNSTEAFMAVNCMDYRYNADPALMREQAAVMDEAAPVIGRYMSYGDIGCASWPYAFQGERGEIHAQGSAPLLVIGTTNDPATPYVWAEALAEQLENGHLVTYKGEGHTAYNKSNECIADTVDDYLIDGTVPAADPMC</sequence>
<comment type="similarity">
    <text evidence="1">Belongs to the peptidase S33 family.</text>
</comment>
<feature type="transmembrane region" description="Helical" evidence="5">
    <location>
        <begin position="24"/>
        <end position="46"/>
    </location>
</feature>
<reference evidence="7 8" key="1">
    <citation type="submission" date="2019-02" db="EMBL/GenBank/DDBJ databases">
        <title>Sequencing the genomes of 1000 actinobacteria strains.</title>
        <authorList>
            <person name="Klenk H.-P."/>
        </authorList>
    </citation>
    <scope>NUCLEOTIDE SEQUENCE [LARGE SCALE GENOMIC DNA]</scope>
    <source>
        <strain evidence="7 8">DSM 18319</strain>
    </source>
</reference>
<dbReference type="AlphaFoldDB" id="A0A4Q8AQH9"/>
<evidence type="ECO:0000256" key="5">
    <source>
        <dbReference type="SAM" id="Phobius"/>
    </source>
</evidence>
<evidence type="ECO:0000313" key="8">
    <source>
        <dbReference type="Proteomes" id="UP000291483"/>
    </source>
</evidence>
<gene>
    <name evidence="7" type="ORF">EV379_2632</name>
</gene>
<dbReference type="InterPro" id="IPR029058">
    <property type="entry name" value="AB_hydrolase_fold"/>
</dbReference>